<gene>
    <name evidence="1" type="ORF">HNR61_007360</name>
</gene>
<name>A0A7W3LWN1_ACTNM</name>
<organism evidence="1 2">
    <name type="scientific">Actinomadura namibiensis</name>
    <dbReference type="NCBI Taxonomy" id="182080"/>
    <lineage>
        <taxon>Bacteria</taxon>
        <taxon>Bacillati</taxon>
        <taxon>Actinomycetota</taxon>
        <taxon>Actinomycetes</taxon>
        <taxon>Streptosporangiales</taxon>
        <taxon>Thermomonosporaceae</taxon>
        <taxon>Actinomadura</taxon>
    </lineage>
</organism>
<dbReference type="RefSeq" id="WP_182847649.1">
    <property type="nucleotide sequence ID" value="NZ_BAAALP010000045.1"/>
</dbReference>
<keyword evidence="2" id="KW-1185">Reference proteome</keyword>
<evidence type="ECO:0000313" key="1">
    <source>
        <dbReference type="EMBL" id="MBA8955684.1"/>
    </source>
</evidence>
<comment type="caution">
    <text evidence="1">The sequence shown here is derived from an EMBL/GenBank/DDBJ whole genome shotgun (WGS) entry which is preliminary data.</text>
</comment>
<sequence>MAVLGSVRIDWDAVRALYLARCSRCVDTFTATTFDQADTWAAAHRCDAELVALLASLSVRAAA</sequence>
<dbReference type="Proteomes" id="UP000572680">
    <property type="component" value="Unassembled WGS sequence"/>
</dbReference>
<accession>A0A7W3LWN1</accession>
<protein>
    <submittedName>
        <fullName evidence="1">Uncharacterized protein</fullName>
    </submittedName>
</protein>
<dbReference type="AlphaFoldDB" id="A0A7W3LWN1"/>
<evidence type="ECO:0000313" key="2">
    <source>
        <dbReference type="Proteomes" id="UP000572680"/>
    </source>
</evidence>
<dbReference type="EMBL" id="JACJIA010000012">
    <property type="protein sequence ID" value="MBA8955684.1"/>
    <property type="molecule type" value="Genomic_DNA"/>
</dbReference>
<proteinExistence type="predicted"/>
<reference evidence="1 2" key="1">
    <citation type="submission" date="2020-08" db="EMBL/GenBank/DDBJ databases">
        <title>Genomic Encyclopedia of Type Strains, Phase IV (KMG-IV): sequencing the most valuable type-strain genomes for metagenomic binning, comparative biology and taxonomic classification.</title>
        <authorList>
            <person name="Goeker M."/>
        </authorList>
    </citation>
    <scope>NUCLEOTIDE SEQUENCE [LARGE SCALE GENOMIC DNA]</scope>
    <source>
        <strain evidence="1 2">DSM 44197</strain>
    </source>
</reference>